<evidence type="ECO:0000256" key="1">
    <source>
        <dbReference type="SAM" id="MobiDB-lite"/>
    </source>
</evidence>
<reference evidence="3" key="1">
    <citation type="submission" date="2016-10" db="EMBL/GenBank/DDBJ databases">
        <authorList>
            <person name="Varghese N."/>
            <person name="Submissions S."/>
        </authorList>
    </citation>
    <scope>NUCLEOTIDE SEQUENCE [LARGE SCALE GENOMIC DNA]</scope>
    <source>
        <strain evidence="3">DSM 45501</strain>
    </source>
</reference>
<dbReference type="STRING" id="995060.SAMN04487904_104249"/>
<dbReference type="Proteomes" id="UP000199165">
    <property type="component" value="Unassembled WGS sequence"/>
</dbReference>
<gene>
    <name evidence="2" type="ORF">SAMN04487904_104249</name>
</gene>
<evidence type="ECO:0000313" key="3">
    <source>
        <dbReference type="Proteomes" id="UP000199165"/>
    </source>
</evidence>
<sequence length="73" mass="7854">MLAKIERDEVVIRRGPHRGPVSSDALRPRAPRADGDRGGVFNGLTGLGSDPETLRRAFDEANELFGTVAAKIP</sequence>
<protein>
    <submittedName>
        <fullName evidence="2">Uncharacterized protein</fullName>
    </submittedName>
</protein>
<proteinExistence type="predicted"/>
<accession>A0A1I6ZDS3</accession>
<feature type="compositionally biased region" description="Basic and acidic residues" evidence="1">
    <location>
        <begin position="1"/>
        <end position="12"/>
    </location>
</feature>
<dbReference type="EMBL" id="FPAT01000004">
    <property type="protein sequence ID" value="SFT60859.1"/>
    <property type="molecule type" value="Genomic_DNA"/>
</dbReference>
<keyword evidence="3" id="KW-1185">Reference proteome</keyword>
<name>A0A1I6ZDS3_9ACTN</name>
<evidence type="ECO:0000313" key="2">
    <source>
        <dbReference type="EMBL" id="SFT60859.1"/>
    </source>
</evidence>
<dbReference type="AlphaFoldDB" id="A0A1I6ZDS3"/>
<feature type="region of interest" description="Disordered" evidence="1">
    <location>
        <begin position="1"/>
        <end position="46"/>
    </location>
</feature>
<organism evidence="2 3">
    <name type="scientific">Actinopolyspora righensis</name>
    <dbReference type="NCBI Taxonomy" id="995060"/>
    <lineage>
        <taxon>Bacteria</taxon>
        <taxon>Bacillati</taxon>
        <taxon>Actinomycetota</taxon>
        <taxon>Actinomycetes</taxon>
        <taxon>Actinopolysporales</taxon>
        <taxon>Actinopolysporaceae</taxon>
        <taxon>Actinopolyspora</taxon>
        <taxon>Actinopolyspora alba group</taxon>
    </lineage>
</organism>